<feature type="transmembrane region" description="Helical" evidence="1">
    <location>
        <begin position="7"/>
        <end position="26"/>
    </location>
</feature>
<organism evidence="2 3">
    <name type="scientific">Pusillibacter faecalis</name>
    <dbReference type="NCBI Taxonomy" id="2714358"/>
    <lineage>
        <taxon>Bacteria</taxon>
        <taxon>Bacillati</taxon>
        <taxon>Bacillota</taxon>
        <taxon>Clostridia</taxon>
        <taxon>Eubacteriales</taxon>
        <taxon>Oscillospiraceae</taxon>
        <taxon>Pusillibacter</taxon>
    </lineage>
</organism>
<dbReference type="KEGG" id="pfaa:MM59RIKEN_00400"/>
<evidence type="ECO:0000313" key="2">
    <source>
        <dbReference type="EMBL" id="BCK82721.1"/>
    </source>
</evidence>
<dbReference type="AlphaFoldDB" id="A0A810QB02"/>
<keyword evidence="1" id="KW-0472">Membrane</keyword>
<feature type="transmembrane region" description="Helical" evidence="1">
    <location>
        <begin position="110"/>
        <end position="132"/>
    </location>
</feature>
<sequence length="138" mass="15134">MRRNKGLFTGMMLFGAGLAVLSLLLGDRVENAVGGMLMGVGSGLFAMGLANLLRLHRAEKNPRQMKQEEIEANDERNVAIRRRAQAVAGEVLQWSVMAAAWISIGFGAPLWVTLTAVGVFIAKSVLELCLMVRYQREM</sequence>
<dbReference type="RefSeq" id="WP_213542369.1">
    <property type="nucleotide sequence ID" value="NZ_AP023420.1"/>
</dbReference>
<keyword evidence="1" id="KW-1133">Transmembrane helix</keyword>
<feature type="transmembrane region" description="Helical" evidence="1">
    <location>
        <begin position="32"/>
        <end position="53"/>
    </location>
</feature>
<feature type="transmembrane region" description="Helical" evidence="1">
    <location>
        <begin position="86"/>
        <end position="104"/>
    </location>
</feature>
<protein>
    <submittedName>
        <fullName evidence="2">Uncharacterized protein</fullName>
    </submittedName>
</protein>
<reference evidence="2" key="1">
    <citation type="submission" date="2020-09" db="EMBL/GenBank/DDBJ databases">
        <title>New species isolated from human feces.</title>
        <authorList>
            <person name="Kitahara M."/>
            <person name="Shigeno Y."/>
            <person name="Shime M."/>
            <person name="Matsumoto Y."/>
            <person name="Nakamura S."/>
            <person name="Motooka D."/>
            <person name="Fukuoka S."/>
            <person name="Nishikawa H."/>
            <person name="Benno Y."/>
        </authorList>
    </citation>
    <scope>NUCLEOTIDE SEQUENCE</scope>
    <source>
        <strain evidence="2">MM59</strain>
    </source>
</reference>
<evidence type="ECO:0000256" key="1">
    <source>
        <dbReference type="SAM" id="Phobius"/>
    </source>
</evidence>
<accession>A0A810QB02</accession>
<dbReference type="EMBL" id="AP023420">
    <property type="protein sequence ID" value="BCK82721.1"/>
    <property type="molecule type" value="Genomic_DNA"/>
</dbReference>
<evidence type="ECO:0000313" key="3">
    <source>
        <dbReference type="Proteomes" id="UP000679848"/>
    </source>
</evidence>
<keyword evidence="1" id="KW-0812">Transmembrane</keyword>
<keyword evidence="3" id="KW-1185">Reference proteome</keyword>
<dbReference type="Proteomes" id="UP000679848">
    <property type="component" value="Chromosome"/>
</dbReference>
<name>A0A810QB02_9FIRM</name>
<gene>
    <name evidence="2" type="ORF">MM59RIKEN_00400</name>
</gene>
<proteinExistence type="predicted"/>